<feature type="transmembrane region" description="Helical" evidence="1">
    <location>
        <begin position="106"/>
        <end position="125"/>
    </location>
</feature>
<evidence type="ECO:0000313" key="3">
    <source>
        <dbReference type="Proteomes" id="UP001196413"/>
    </source>
</evidence>
<sequence>MTASAKPMTAKFVRTAETELHAISAITVILYEVINIGLIIKTVIGMKKALHMNGSKYSQNMRLLTLTTISCVLSVFEFIYEISFLPAIKESSNPLLKWILHQFDEYFLLLLTMNAYSILLLSKALRKELAQRWRRGQVHSTVFTISTL</sequence>
<dbReference type="AlphaFoldDB" id="A0AAD5MJP4"/>
<keyword evidence="3" id="KW-1185">Reference proteome</keyword>
<dbReference type="InterPro" id="IPR019426">
    <property type="entry name" value="7TM_GPCR_serpentine_rcpt_Srv"/>
</dbReference>
<keyword evidence="1" id="KW-0472">Membrane</keyword>
<proteinExistence type="predicted"/>
<dbReference type="Pfam" id="PF10323">
    <property type="entry name" value="7TM_GPCR_Srv"/>
    <property type="match status" value="1"/>
</dbReference>
<evidence type="ECO:0000313" key="2">
    <source>
        <dbReference type="EMBL" id="KAJ1348874.1"/>
    </source>
</evidence>
<keyword evidence="1" id="KW-1133">Transmembrane helix</keyword>
<evidence type="ECO:0008006" key="4">
    <source>
        <dbReference type="Google" id="ProtNLM"/>
    </source>
</evidence>
<evidence type="ECO:0000256" key="1">
    <source>
        <dbReference type="SAM" id="Phobius"/>
    </source>
</evidence>
<comment type="caution">
    <text evidence="2">The sequence shown here is derived from an EMBL/GenBank/DDBJ whole genome shotgun (WGS) entry which is preliminary data.</text>
</comment>
<feature type="transmembrane region" description="Helical" evidence="1">
    <location>
        <begin position="61"/>
        <end position="86"/>
    </location>
</feature>
<protein>
    <recommendedName>
        <fullName evidence="4">Serpentine receptor class gamma</fullName>
    </recommendedName>
</protein>
<accession>A0AAD5MJP4</accession>
<organism evidence="2 3">
    <name type="scientific">Parelaphostrongylus tenuis</name>
    <name type="common">Meningeal worm</name>
    <dbReference type="NCBI Taxonomy" id="148309"/>
    <lineage>
        <taxon>Eukaryota</taxon>
        <taxon>Metazoa</taxon>
        <taxon>Ecdysozoa</taxon>
        <taxon>Nematoda</taxon>
        <taxon>Chromadorea</taxon>
        <taxon>Rhabditida</taxon>
        <taxon>Rhabditina</taxon>
        <taxon>Rhabditomorpha</taxon>
        <taxon>Strongyloidea</taxon>
        <taxon>Metastrongylidae</taxon>
        <taxon>Parelaphostrongylus</taxon>
    </lineage>
</organism>
<feature type="transmembrane region" description="Helical" evidence="1">
    <location>
        <begin position="20"/>
        <end position="40"/>
    </location>
</feature>
<dbReference type="EMBL" id="JAHQIW010000576">
    <property type="protein sequence ID" value="KAJ1348874.1"/>
    <property type="molecule type" value="Genomic_DNA"/>
</dbReference>
<name>A0AAD5MJP4_PARTN</name>
<dbReference type="Proteomes" id="UP001196413">
    <property type="component" value="Unassembled WGS sequence"/>
</dbReference>
<keyword evidence="1" id="KW-0812">Transmembrane</keyword>
<gene>
    <name evidence="2" type="ORF">KIN20_004273</name>
</gene>
<reference evidence="2" key="1">
    <citation type="submission" date="2021-06" db="EMBL/GenBank/DDBJ databases">
        <title>Parelaphostrongylus tenuis whole genome reference sequence.</title>
        <authorList>
            <person name="Garwood T.J."/>
            <person name="Larsen P.A."/>
            <person name="Fountain-Jones N.M."/>
            <person name="Garbe J.R."/>
            <person name="Macchietto M.G."/>
            <person name="Kania S.A."/>
            <person name="Gerhold R.W."/>
            <person name="Richards J.E."/>
            <person name="Wolf T.M."/>
        </authorList>
    </citation>
    <scope>NUCLEOTIDE SEQUENCE</scope>
    <source>
        <strain evidence="2">MNPRO001-30</strain>
        <tissue evidence="2">Meninges</tissue>
    </source>
</reference>